<comment type="similarity">
    <text evidence="1">Belongs to the myoviridae tail sheath protein family.</text>
</comment>
<sequence>MTSEALPGVSLTSAPRGSEAQPLRTDVAAFLGRLRRGPIGAPVRVESWNDVVGAFGPPPGTPGARDPQDGAFATPYALRGFFENGGRTAWVVRVSGPAGTARARWTVGPLGGFPATRYQVTATSPGTWANGGRVAIRYQASTVAGPPTVSVRVHVPGEPPEAFPGLPLPEAADRLTASRLVRLVPDGPPPPPGRPGPISVSWDLTLAGGTDSAPTRGAYEDAVAVQAELPEPALVALPDLGTDLAGGAHTDVVLALLRSIAPLHDRLAVLDVPPRLSSVDEVVDWVGTLAATGDGRLLGCTAVYHPALRTPAGSGLRTVPASGHVLGVIARLDGERGAHHTPANAVVLEAVDLAAAFPEPQQVRLFDAGVDLVRCTRGRGLTVWGGRTLSTDPRTRHIAHRRLVHLLVRAVRRVAGPLVFDVNSPELRLTLVRAVTSVLLSAFRTGALAGARPEQAFRVVCDDTNNPPEQDPGLLVCEIEVAPAVPMEFIRLRLVLGQDRGLEVIEA</sequence>
<organism evidence="4 5">
    <name type="scientific">Streptomyces roseolilacinus</name>
    <dbReference type="NCBI Taxonomy" id="66904"/>
    <lineage>
        <taxon>Bacteria</taxon>
        <taxon>Bacillati</taxon>
        <taxon>Actinomycetota</taxon>
        <taxon>Actinomycetes</taxon>
        <taxon>Kitasatosporales</taxon>
        <taxon>Streptomycetaceae</taxon>
        <taxon>Streptomyces</taxon>
    </lineage>
</organism>
<dbReference type="EMBL" id="BMSV01000005">
    <property type="protein sequence ID" value="GGQ08490.1"/>
    <property type="molecule type" value="Genomic_DNA"/>
</dbReference>
<name>A0A918B073_9ACTN</name>
<evidence type="ECO:0000256" key="1">
    <source>
        <dbReference type="ARBA" id="ARBA00008005"/>
    </source>
</evidence>
<dbReference type="Proteomes" id="UP000654123">
    <property type="component" value="Unassembled WGS sequence"/>
</dbReference>
<dbReference type="Gene3D" id="3.40.50.11780">
    <property type="match status" value="2"/>
</dbReference>
<gene>
    <name evidence="4" type="ORF">GCM10010249_28640</name>
</gene>
<evidence type="ECO:0000313" key="5">
    <source>
        <dbReference type="Proteomes" id="UP000654123"/>
    </source>
</evidence>
<protein>
    <recommendedName>
        <fullName evidence="3">Tail sheath protein subtilisin-like domain-containing protein</fullName>
    </recommendedName>
</protein>
<dbReference type="InterPro" id="IPR052042">
    <property type="entry name" value="Tail_sheath_structural"/>
</dbReference>
<evidence type="ECO:0000313" key="4">
    <source>
        <dbReference type="EMBL" id="GGQ08490.1"/>
    </source>
</evidence>
<accession>A0A918B073</accession>
<keyword evidence="5" id="KW-1185">Reference proteome</keyword>
<reference evidence="4" key="2">
    <citation type="submission" date="2020-09" db="EMBL/GenBank/DDBJ databases">
        <authorList>
            <person name="Sun Q."/>
            <person name="Ohkuma M."/>
        </authorList>
    </citation>
    <scope>NUCLEOTIDE SEQUENCE</scope>
    <source>
        <strain evidence="4">JCM 4335</strain>
    </source>
</reference>
<evidence type="ECO:0000259" key="3">
    <source>
        <dbReference type="Pfam" id="PF04984"/>
    </source>
</evidence>
<comment type="caution">
    <text evidence="4">The sequence shown here is derived from an EMBL/GenBank/DDBJ whole genome shotgun (WGS) entry which is preliminary data.</text>
</comment>
<dbReference type="PANTHER" id="PTHR35861">
    <property type="match status" value="1"/>
</dbReference>
<dbReference type="Pfam" id="PF04984">
    <property type="entry name" value="Phage_sheath_1"/>
    <property type="match status" value="1"/>
</dbReference>
<dbReference type="AlphaFoldDB" id="A0A918B073"/>
<evidence type="ECO:0000256" key="2">
    <source>
        <dbReference type="SAM" id="MobiDB-lite"/>
    </source>
</evidence>
<feature type="domain" description="Tail sheath protein subtilisin-like" evidence="3">
    <location>
        <begin position="312"/>
        <end position="389"/>
    </location>
</feature>
<feature type="region of interest" description="Disordered" evidence="2">
    <location>
        <begin position="1"/>
        <end position="21"/>
    </location>
</feature>
<dbReference type="RefSeq" id="WP_189533652.1">
    <property type="nucleotide sequence ID" value="NZ_BMSV01000005.1"/>
</dbReference>
<reference evidence="4" key="1">
    <citation type="journal article" date="2014" name="Int. J. Syst. Evol. Microbiol.">
        <title>Complete genome sequence of Corynebacterium casei LMG S-19264T (=DSM 44701T), isolated from a smear-ripened cheese.</title>
        <authorList>
            <consortium name="US DOE Joint Genome Institute (JGI-PGF)"/>
            <person name="Walter F."/>
            <person name="Albersmeier A."/>
            <person name="Kalinowski J."/>
            <person name="Ruckert C."/>
        </authorList>
    </citation>
    <scope>NUCLEOTIDE SEQUENCE</scope>
    <source>
        <strain evidence="4">JCM 4335</strain>
    </source>
</reference>
<proteinExistence type="inferred from homology"/>
<dbReference type="InterPro" id="IPR035089">
    <property type="entry name" value="Phage_sheath_subtilisin"/>
</dbReference>
<dbReference type="PANTHER" id="PTHR35861:SF1">
    <property type="entry name" value="PHAGE TAIL SHEATH PROTEIN"/>
    <property type="match status" value="1"/>
</dbReference>